<organism evidence="2 3">
    <name type="scientific">Marinobacter zhejiangensis</name>
    <dbReference type="NCBI Taxonomy" id="488535"/>
    <lineage>
        <taxon>Bacteria</taxon>
        <taxon>Pseudomonadati</taxon>
        <taxon>Pseudomonadota</taxon>
        <taxon>Gammaproteobacteria</taxon>
        <taxon>Pseudomonadales</taxon>
        <taxon>Marinobacteraceae</taxon>
        <taxon>Marinobacter</taxon>
    </lineage>
</organism>
<evidence type="ECO:0000259" key="1">
    <source>
        <dbReference type="Pfam" id="PF07791"/>
    </source>
</evidence>
<dbReference type="EMBL" id="FOUE01000002">
    <property type="protein sequence ID" value="SFM22588.1"/>
    <property type="molecule type" value="Genomic_DNA"/>
</dbReference>
<dbReference type="Pfam" id="PF07791">
    <property type="entry name" value="Imm11"/>
    <property type="match status" value="1"/>
</dbReference>
<accession>A0A1I4P489</accession>
<feature type="domain" description="Immunity MXAN-0049 protein" evidence="1">
    <location>
        <begin position="69"/>
        <end position="132"/>
    </location>
</feature>
<dbReference type="Proteomes" id="UP000198519">
    <property type="component" value="Unassembled WGS sequence"/>
</dbReference>
<sequence length="202" mass="23311">MSNMKLDKNVRLATLSEDFSSSDAMFTDVDEREYLYSTNEYTPCSSLNPLLWEDLDIDVEDIPDMVDKGDRVVNREIAELIMSFDPYGVEFYPVELKGENGVLKNRYLLSVKNIIDAVDYSRSRIIENPKPHRPPIVSRLAICPEKLERIPLNKRLVFRVRESNTIFFDGRIAEKFLEGLLDGRHFLCEATPFDTSELAPVR</sequence>
<evidence type="ECO:0000313" key="2">
    <source>
        <dbReference type="EMBL" id="SFM22588.1"/>
    </source>
</evidence>
<gene>
    <name evidence="2" type="ORF">SAMN04487963_1799</name>
</gene>
<protein>
    <recommendedName>
        <fullName evidence="1">Immunity MXAN-0049 protein domain-containing protein</fullName>
    </recommendedName>
</protein>
<proteinExistence type="predicted"/>
<name>A0A1I4P489_9GAMM</name>
<evidence type="ECO:0000313" key="3">
    <source>
        <dbReference type="Proteomes" id="UP000198519"/>
    </source>
</evidence>
<reference evidence="3" key="1">
    <citation type="submission" date="2016-10" db="EMBL/GenBank/DDBJ databases">
        <authorList>
            <person name="Varghese N."/>
            <person name="Submissions S."/>
        </authorList>
    </citation>
    <scope>NUCLEOTIDE SEQUENCE [LARGE SCALE GENOMIC DNA]</scope>
    <source>
        <strain evidence="3">CGMCC 1.7061</strain>
    </source>
</reference>
<dbReference type="AlphaFoldDB" id="A0A1I4P489"/>
<keyword evidence="3" id="KW-1185">Reference proteome</keyword>
<dbReference type="InterPro" id="IPR012433">
    <property type="entry name" value="Imm11"/>
</dbReference>